<gene>
    <name evidence="1" type="ORF">EC910_101320</name>
</gene>
<reference evidence="1 2" key="1">
    <citation type="submission" date="2019-03" db="EMBL/GenBank/DDBJ databases">
        <title>Above-ground endophytic microbial communities from plants in different locations in the United States.</title>
        <authorList>
            <person name="Frank C."/>
        </authorList>
    </citation>
    <scope>NUCLEOTIDE SEQUENCE [LARGE SCALE GENOMIC DNA]</scope>
    <source>
        <strain evidence="1 2">LP_2_YM</strain>
    </source>
</reference>
<organism evidence="1 2">
    <name type="scientific">Bacillus thuringiensis</name>
    <dbReference type="NCBI Taxonomy" id="1428"/>
    <lineage>
        <taxon>Bacteria</taxon>
        <taxon>Bacillati</taxon>
        <taxon>Bacillota</taxon>
        <taxon>Bacilli</taxon>
        <taxon>Bacillales</taxon>
        <taxon>Bacillaceae</taxon>
        <taxon>Bacillus</taxon>
        <taxon>Bacillus cereus group</taxon>
    </lineage>
</organism>
<protein>
    <submittedName>
        <fullName evidence="1">Uncharacterized protein</fullName>
    </submittedName>
</protein>
<accession>A0A4V2WE54</accession>
<dbReference type="AlphaFoldDB" id="A0A4V2WE54"/>
<comment type="caution">
    <text evidence="1">The sequence shown here is derived from an EMBL/GenBank/DDBJ whole genome shotgun (WGS) entry which is preliminary data.</text>
</comment>
<dbReference type="EMBL" id="SMDG01000001">
    <property type="protein sequence ID" value="TCW59690.1"/>
    <property type="molecule type" value="Genomic_DNA"/>
</dbReference>
<proteinExistence type="predicted"/>
<evidence type="ECO:0000313" key="2">
    <source>
        <dbReference type="Proteomes" id="UP000295285"/>
    </source>
</evidence>
<sequence>MNHGFARRIKFLNKIVILYGSEVNFMDACSLCNGEGYAIDFKGNELPCLFCNGTGDSKKQTKSMDRSENTMIVKATIKLELDDSQKQWISYVREQGGEEAVFHYLEEEVQKKIELADFVEMEYKDK</sequence>
<dbReference type="Proteomes" id="UP000295285">
    <property type="component" value="Unassembled WGS sequence"/>
</dbReference>
<evidence type="ECO:0000313" key="1">
    <source>
        <dbReference type="EMBL" id="TCW59690.1"/>
    </source>
</evidence>
<name>A0A4V2WE54_BACTU</name>
<dbReference type="Gene3D" id="6.20.20.10">
    <property type="match status" value="1"/>
</dbReference>